<name>A0A6V8MCP0_9BACT</name>
<dbReference type="Proteomes" id="UP000556026">
    <property type="component" value="Unassembled WGS sequence"/>
</dbReference>
<evidence type="ECO:0000256" key="1">
    <source>
        <dbReference type="ARBA" id="ARBA00007274"/>
    </source>
</evidence>
<evidence type="ECO:0000313" key="5">
    <source>
        <dbReference type="EMBL" id="GFO57770.1"/>
    </source>
</evidence>
<dbReference type="RefSeq" id="WP_183352599.1">
    <property type="nucleotide sequence ID" value="NZ_BLXX01000001.1"/>
</dbReference>
<dbReference type="PANTHER" id="PTHR42811">
    <property type="entry name" value="SERINE ACETYLTRANSFERASE"/>
    <property type="match status" value="1"/>
</dbReference>
<keyword evidence="6" id="KW-1185">Reference proteome</keyword>
<dbReference type="CDD" id="cd03354">
    <property type="entry name" value="LbH_SAT"/>
    <property type="match status" value="1"/>
</dbReference>
<dbReference type="InterPro" id="IPR001451">
    <property type="entry name" value="Hexapep"/>
</dbReference>
<dbReference type="Pfam" id="PF00132">
    <property type="entry name" value="Hexapep"/>
    <property type="match status" value="1"/>
</dbReference>
<comment type="catalytic activity">
    <reaction evidence="4">
        <text>L-serine + acetyl-CoA = O-acetyl-L-serine + CoA</text>
        <dbReference type="Rhea" id="RHEA:24560"/>
        <dbReference type="ChEBI" id="CHEBI:33384"/>
        <dbReference type="ChEBI" id="CHEBI:57287"/>
        <dbReference type="ChEBI" id="CHEBI:57288"/>
        <dbReference type="ChEBI" id="CHEBI:58340"/>
        <dbReference type="EC" id="2.3.1.30"/>
    </reaction>
</comment>
<keyword evidence="3 4" id="KW-0012">Acyltransferase</keyword>
<proteinExistence type="inferred from homology"/>
<comment type="similarity">
    <text evidence="1 4">Belongs to the transferase hexapeptide repeat family.</text>
</comment>
<accession>A0A6V8MCP0</accession>
<evidence type="ECO:0000256" key="4">
    <source>
        <dbReference type="PIRNR" id="PIRNR000441"/>
    </source>
</evidence>
<evidence type="ECO:0000256" key="3">
    <source>
        <dbReference type="ARBA" id="ARBA00023315"/>
    </source>
</evidence>
<dbReference type="GO" id="GO:0009001">
    <property type="term" value="F:serine O-acetyltransferase activity"/>
    <property type="evidence" value="ECO:0007669"/>
    <property type="project" value="UniProtKB-EC"/>
</dbReference>
<reference evidence="6" key="1">
    <citation type="submission" date="2020-06" db="EMBL/GenBank/DDBJ databases">
        <title>Draft genomic sequence of Geomonas sp. Red330.</title>
        <authorList>
            <person name="Itoh H."/>
            <person name="Zhenxing X."/>
            <person name="Ushijima N."/>
            <person name="Masuda Y."/>
            <person name="Shiratori Y."/>
            <person name="Senoo K."/>
        </authorList>
    </citation>
    <scope>NUCLEOTIDE SEQUENCE [LARGE SCALE GENOMIC DNA]</scope>
    <source>
        <strain evidence="6">Red330</strain>
    </source>
</reference>
<dbReference type="PIRSF" id="PIRSF000441">
    <property type="entry name" value="CysE"/>
    <property type="match status" value="1"/>
</dbReference>
<dbReference type="GO" id="GO:0005737">
    <property type="term" value="C:cytoplasm"/>
    <property type="evidence" value="ECO:0007669"/>
    <property type="project" value="InterPro"/>
</dbReference>
<dbReference type="SUPFAM" id="SSF51161">
    <property type="entry name" value="Trimeric LpxA-like enzymes"/>
    <property type="match status" value="1"/>
</dbReference>
<dbReference type="GO" id="GO:0006535">
    <property type="term" value="P:cysteine biosynthetic process from serine"/>
    <property type="evidence" value="ECO:0007669"/>
    <property type="project" value="InterPro"/>
</dbReference>
<dbReference type="InterPro" id="IPR011004">
    <property type="entry name" value="Trimer_LpxA-like_sf"/>
</dbReference>
<dbReference type="InterPro" id="IPR045304">
    <property type="entry name" value="LbH_SAT"/>
</dbReference>
<sequence length="177" mass="18569">MLIEDLKAKARWLYGSDSGPYLLRSFLSDATLSLLLYRGMAFFGRSPLTRWFAFLLHKLNAVLCGCVIGMNAKFGRRLIILHSVGITINSAVVGGDDVTLESGVVIGAEKGQIPRIGSGVFFGSGAKVVGGITVGDNVLIGANAVVVKAVPNNVVVAGVPAKVVREVAPVNDTVEDS</sequence>
<dbReference type="InterPro" id="IPR005881">
    <property type="entry name" value="Ser_O-AcTrfase"/>
</dbReference>
<keyword evidence="2 4" id="KW-0808">Transferase</keyword>
<evidence type="ECO:0000256" key="2">
    <source>
        <dbReference type="ARBA" id="ARBA00022679"/>
    </source>
</evidence>
<dbReference type="EMBL" id="BLXX01000001">
    <property type="protein sequence ID" value="GFO57770.1"/>
    <property type="molecule type" value="Genomic_DNA"/>
</dbReference>
<protein>
    <recommendedName>
        <fullName evidence="4">Serine acetyltransferase</fullName>
        <ecNumber evidence="4">2.3.1.30</ecNumber>
    </recommendedName>
</protein>
<comment type="caution">
    <text evidence="5">The sequence shown here is derived from an EMBL/GenBank/DDBJ whole genome shotgun (WGS) entry which is preliminary data.</text>
</comment>
<dbReference type="AlphaFoldDB" id="A0A6V8MCP0"/>
<organism evidence="5 6">
    <name type="scientific">Geomonas silvestris</name>
    <dbReference type="NCBI Taxonomy" id="2740184"/>
    <lineage>
        <taxon>Bacteria</taxon>
        <taxon>Pseudomonadati</taxon>
        <taxon>Thermodesulfobacteriota</taxon>
        <taxon>Desulfuromonadia</taxon>
        <taxon>Geobacterales</taxon>
        <taxon>Geobacteraceae</taxon>
        <taxon>Geomonas</taxon>
    </lineage>
</organism>
<gene>
    <name evidence="5" type="ORF">GMST_00950</name>
</gene>
<dbReference type="Gene3D" id="2.160.10.10">
    <property type="entry name" value="Hexapeptide repeat proteins"/>
    <property type="match status" value="1"/>
</dbReference>
<evidence type="ECO:0000313" key="6">
    <source>
        <dbReference type="Proteomes" id="UP000556026"/>
    </source>
</evidence>
<dbReference type="EC" id="2.3.1.30" evidence="4"/>